<feature type="compositionally biased region" description="Polar residues" evidence="1">
    <location>
        <begin position="246"/>
        <end position="267"/>
    </location>
</feature>
<gene>
    <name evidence="2" type="ORF">ANANG_G00102020</name>
</gene>
<keyword evidence="3" id="KW-1185">Reference proteome</keyword>
<sequence>MADPMMDFFDDPSLFVGGLDGLSEEGFTAGPVSLVDELNLGPEFESMQVDLLAAGKPTCLDPHSSSTSSHQGLTFGHQAGHFNTTPAMHPIGQLLPGTEHSRGCGTSARNQFHISSAQQVHQSNRLYADSSPMWGNQNHSGSQFHPLPQQLQQQQQGHHQHLNHHTQFQSSQQQSSAQSVHQHGKSFTDRSHYQLSFFPRNLAEKQQQQTHHNLPHASQLYTEQNEGPFHQRGSLSALNQPKSYQEMCSTSFSGGPEQQQNGMQSFQGGFLYPAPPANVAPQFPRSSAPASHSLPSCSVSSSTAYSQSPYSFPRQLVPDACGSPSSALMPAITNVPARPAALRSSAPKFLGAGDTFSLLPGMGKHQHQQQPLAMCLGGECPFPAMQAQGNYSHQSEILPEGNGCLPGTMSQVQSNQLVERKSVLSPASCSNGYQALDENLLAEAHSGGFEGLETPDLLGEDLLPQLEAALSQDTALKQLDESKFSWTNGCQGKEVLSVSLPIMQVRLKTKFAS</sequence>
<feature type="compositionally biased region" description="Low complexity" evidence="1">
    <location>
        <begin position="143"/>
        <end position="157"/>
    </location>
</feature>
<dbReference type="Proteomes" id="UP001044222">
    <property type="component" value="Unassembled WGS sequence"/>
</dbReference>
<dbReference type="AlphaFoldDB" id="A0A9D3MGT6"/>
<reference evidence="2" key="1">
    <citation type="submission" date="2021-01" db="EMBL/GenBank/DDBJ databases">
        <title>A chromosome-scale assembly of European eel, Anguilla anguilla.</title>
        <authorList>
            <person name="Henkel C."/>
            <person name="Jong-Raadsen S.A."/>
            <person name="Dufour S."/>
            <person name="Weltzien F.-A."/>
            <person name="Palstra A.P."/>
            <person name="Pelster B."/>
            <person name="Spaink H.P."/>
            <person name="Van Den Thillart G.E."/>
            <person name="Jansen H."/>
            <person name="Zahm M."/>
            <person name="Klopp C."/>
            <person name="Cedric C."/>
            <person name="Louis A."/>
            <person name="Berthelot C."/>
            <person name="Parey E."/>
            <person name="Roest Crollius H."/>
            <person name="Montfort J."/>
            <person name="Robinson-Rechavi M."/>
            <person name="Bucao C."/>
            <person name="Bouchez O."/>
            <person name="Gislard M."/>
            <person name="Lluch J."/>
            <person name="Milhes M."/>
            <person name="Lampietro C."/>
            <person name="Lopez Roques C."/>
            <person name="Donnadieu C."/>
            <person name="Braasch I."/>
            <person name="Desvignes T."/>
            <person name="Postlethwait J."/>
            <person name="Bobe J."/>
            <person name="Guiguen Y."/>
            <person name="Dirks R."/>
        </authorList>
    </citation>
    <scope>NUCLEOTIDE SEQUENCE</scope>
    <source>
        <strain evidence="2">Tag_6206</strain>
        <tissue evidence="2">Liver</tissue>
    </source>
</reference>
<name>A0A9D3MGT6_ANGAN</name>
<feature type="region of interest" description="Disordered" evidence="1">
    <location>
        <begin position="246"/>
        <end position="270"/>
    </location>
</feature>
<dbReference type="EMBL" id="JAFIRN010000005">
    <property type="protein sequence ID" value="KAG5848702.1"/>
    <property type="molecule type" value="Genomic_DNA"/>
</dbReference>
<feature type="compositionally biased region" description="Low complexity" evidence="1">
    <location>
        <begin position="165"/>
        <end position="181"/>
    </location>
</feature>
<feature type="region of interest" description="Disordered" evidence="1">
    <location>
        <begin position="128"/>
        <end position="188"/>
    </location>
</feature>
<comment type="caution">
    <text evidence="2">The sequence shown here is derived from an EMBL/GenBank/DDBJ whole genome shotgun (WGS) entry which is preliminary data.</text>
</comment>
<dbReference type="PANTHER" id="PTHR46850:SF1">
    <property type="entry name" value="CHROMODOMAIN-HELICASE-DNA-BINDING PROTEIN 9"/>
    <property type="match status" value="1"/>
</dbReference>
<proteinExistence type="predicted"/>
<evidence type="ECO:0008006" key="4">
    <source>
        <dbReference type="Google" id="ProtNLM"/>
    </source>
</evidence>
<evidence type="ECO:0000313" key="2">
    <source>
        <dbReference type="EMBL" id="KAG5848702.1"/>
    </source>
</evidence>
<feature type="compositionally biased region" description="Polar residues" evidence="1">
    <location>
        <begin position="133"/>
        <end position="142"/>
    </location>
</feature>
<feature type="region of interest" description="Disordered" evidence="1">
    <location>
        <begin position="62"/>
        <end position="84"/>
    </location>
</feature>
<feature type="compositionally biased region" description="Polar residues" evidence="1">
    <location>
        <begin position="63"/>
        <end position="72"/>
    </location>
</feature>
<evidence type="ECO:0000256" key="1">
    <source>
        <dbReference type="SAM" id="MobiDB-lite"/>
    </source>
</evidence>
<organism evidence="2 3">
    <name type="scientific">Anguilla anguilla</name>
    <name type="common">European freshwater eel</name>
    <name type="synonym">Muraena anguilla</name>
    <dbReference type="NCBI Taxonomy" id="7936"/>
    <lineage>
        <taxon>Eukaryota</taxon>
        <taxon>Metazoa</taxon>
        <taxon>Chordata</taxon>
        <taxon>Craniata</taxon>
        <taxon>Vertebrata</taxon>
        <taxon>Euteleostomi</taxon>
        <taxon>Actinopterygii</taxon>
        <taxon>Neopterygii</taxon>
        <taxon>Teleostei</taxon>
        <taxon>Anguilliformes</taxon>
        <taxon>Anguillidae</taxon>
        <taxon>Anguilla</taxon>
    </lineage>
</organism>
<accession>A0A9D3MGT6</accession>
<protein>
    <recommendedName>
        <fullName evidence="4">Chromodomain helicase DNA binding protein 9</fullName>
    </recommendedName>
</protein>
<evidence type="ECO:0000313" key="3">
    <source>
        <dbReference type="Proteomes" id="UP001044222"/>
    </source>
</evidence>
<dbReference type="PANTHER" id="PTHR46850">
    <property type="entry name" value="CHROMODOMAIN-HELICASE-DNA-BINDING PROTEIN 9"/>
    <property type="match status" value="1"/>
</dbReference>
<dbReference type="InterPro" id="IPR051493">
    <property type="entry name" value="CHD"/>
</dbReference>